<evidence type="ECO:0000313" key="2">
    <source>
        <dbReference type="Proteomes" id="UP000243498"/>
    </source>
</evidence>
<evidence type="ECO:0000313" key="1">
    <source>
        <dbReference type="EMBL" id="OAA45394.1"/>
    </source>
</evidence>
<dbReference type="OrthoDB" id="5242988at2759"/>
<dbReference type="AlphaFoldDB" id="A0A167FK96"/>
<name>A0A167FK96_METRR</name>
<gene>
    <name evidence="1" type="ORF">NOR_03183</name>
</gene>
<dbReference type="EMBL" id="AZHC01000008">
    <property type="protein sequence ID" value="OAA45394.1"/>
    <property type="molecule type" value="Genomic_DNA"/>
</dbReference>
<dbReference type="Proteomes" id="UP000243498">
    <property type="component" value="Unassembled WGS sequence"/>
</dbReference>
<proteinExistence type="predicted"/>
<comment type="caution">
    <text evidence="1">The sequence shown here is derived from an EMBL/GenBank/DDBJ whole genome shotgun (WGS) entry which is preliminary data.</text>
</comment>
<keyword evidence="2" id="KW-1185">Reference proteome</keyword>
<accession>A0A167FK96</accession>
<dbReference type="STRING" id="1081105.A0A167FK96"/>
<reference evidence="1 2" key="1">
    <citation type="journal article" date="2016" name="Genome Biol. Evol.">
        <title>Divergent and convergent evolution of fungal pathogenicity.</title>
        <authorList>
            <person name="Shang Y."/>
            <person name="Xiao G."/>
            <person name="Zheng P."/>
            <person name="Cen K."/>
            <person name="Zhan S."/>
            <person name="Wang C."/>
        </authorList>
    </citation>
    <scope>NUCLEOTIDE SEQUENCE [LARGE SCALE GENOMIC DNA]</scope>
    <source>
        <strain evidence="1 2">RCEF 4871</strain>
    </source>
</reference>
<organism evidence="1 2">
    <name type="scientific">Metarhizium rileyi (strain RCEF 4871)</name>
    <name type="common">Nomuraea rileyi</name>
    <dbReference type="NCBI Taxonomy" id="1649241"/>
    <lineage>
        <taxon>Eukaryota</taxon>
        <taxon>Fungi</taxon>
        <taxon>Dikarya</taxon>
        <taxon>Ascomycota</taxon>
        <taxon>Pezizomycotina</taxon>
        <taxon>Sordariomycetes</taxon>
        <taxon>Hypocreomycetidae</taxon>
        <taxon>Hypocreales</taxon>
        <taxon>Clavicipitaceae</taxon>
        <taxon>Metarhizium</taxon>
    </lineage>
</organism>
<sequence length="175" mass="19730">MRATYLPPPASNNIAERSSMSNHGIETTATESTTIKEHRKLEAAKEKVTRVDRAKTKHKDRLRSVVEEKAIRESAGTRRGAQGPVDVDRALEESKYSLVFEHVTLPFLLEFLPEWAGPYPVIASMQGRTKEHHHRICIMTTDMLSRARKISIALHVTDLLPEKLKSLVSFAFSVV</sequence>
<protein>
    <submittedName>
        <fullName evidence="1">Uncharacterized protein</fullName>
    </submittedName>
</protein>